<comment type="caution">
    <text evidence="2">The sequence shown here is derived from an EMBL/GenBank/DDBJ whole genome shotgun (WGS) entry which is preliminary data.</text>
</comment>
<feature type="compositionally biased region" description="Low complexity" evidence="1">
    <location>
        <begin position="66"/>
        <end position="100"/>
    </location>
</feature>
<reference evidence="2 3" key="1">
    <citation type="journal article" date="2010" name="Proc. Natl. Acad. Sci. U.S.A.">
        <title>Insights into evolution of multicellular fungi from the assembled chromosomes of the mushroom Coprinopsis cinerea (Coprinus cinereus).</title>
        <authorList>
            <person name="Stajich J.E."/>
            <person name="Wilke S.K."/>
            <person name="Ahren D."/>
            <person name="Au C.H."/>
            <person name="Birren B.W."/>
            <person name="Borodovsky M."/>
            <person name="Burns C."/>
            <person name="Canback B."/>
            <person name="Casselton L.A."/>
            <person name="Cheng C.K."/>
            <person name="Deng J."/>
            <person name="Dietrich F.S."/>
            <person name="Fargo D.C."/>
            <person name="Farman M.L."/>
            <person name="Gathman A.C."/>
            <person name="Goldberg J."/>
            <person name="Guigo R."/>
            <person name="Hoegger P.J."/>
            <person name="Hooker J.B."/>
            <person name="Huggins A."/>
            <person name="James T.Y."/>
            <person name="Kamada T."/>
            <person name="Kilaru S."/>
            <person name="Kodira C."/>
            <person name="Kues U."/>
            <person name="Kupfer D."/>
            <person name="Kwan H.S."/>
            <person name="Lomsadze A."/>
            <person name="Li W."/>
            <person name="Lilly W.W."/>
            <person name="Ma L.J."/>
            <person name="Mackey A.J."/>
            <person name="Manning G."/>
            <person name="Martin F."/>
            <person name="Muraguchi H."/>
            <person name="Natvig D.O."/>
            <person name="Palmerini H."/>
            <person name="Ramesh M.A."/>
            <person name="Rehmeyer C.J."/>
            <person name="Roe B.A."/>
            <person name="Shenoy N."/>
            <person name="Stanke M."/>
            <person name="Ter-Hovhannisyan V."/>
            <person name="Tunlid A."/>
            <person name="Velagapudi R."/>
            <person name="Vision T.J."/>
            <person name="Zeng Q."/>
            <person name="Zolan M.E."/>
            <person name="Pukkila P.J."/>
        </authorList>
    </citation>
    <scope>NUCLEOTIDE SEQUENCE [LARGE SCALE GENOMIC DNA]</scope>
    <source>
        <strain evidence="3">Okayama-7 / 130 / ATCC MYA-4618 / FGSC 9003</strain>
    </source>
</reference>
<dbReference type="HOGENOM" id="CLU_756531_0_0_1"/>
<dbReference type="STRING" id="240176.A8NK51"/>
<dbReference type="GeneID" id="6010866"/>
<dbReference type="AlphaFoldDB" id="A8NK51"/>
<gene>
    <name evidence="2" type="ORF">CC1G_02088</name>
</gene>
<evidence type="ECO:0000313" key="2">
    <source>
        <dbReference type="EMBL" id="EAU87329.2"/>
    </source>
</evidence>
<feature type="region of interest" description="Disordered" evidence="1">
    <location>
        <begin position="52"/>
        <end position="100"/>
    </location>
</feature>
<dbReference type="OrthoDB" id="9977870at2759"/>
<accession>A8NK51</accession>
<dbReference type="KEGG" id="cci:CC1G_02088"/>
<keyword evidence="3" id="KW-1185">Reference proteome</keyword>
<dbReference type="RefSeq" id="XP_001834352.2">
    <property type="nucleotide sequence ID" value="XM_001834300.2"/>
</dbReference>
<dbReference type="InParanoid" id="A8NK51"/>
<protein>
    <submittedName>
        <fullName evidence="2">Uncharacterized protein</fullName>
    </submittedName>
</protein>
<dbReference type="EMBL" id="AACS02000010">
    <property type="protein sequence ID" value="EAU87329.2"/>
    <property type="molecule type" value="Genomic_DNA"/>
</dbReference>
<name>A8NK51_COPC7</name>
<organism evidence="2 3">
    <name type="scientific">Coprinopsis cinerea (strain Okayama-7 / 130 / ATCC MYA-4618 / FGSC 9003)</name>
    <name type="common">Inky cap fungus</name>
    <name type="synonym">Hormographiella aspergillata</name>
    <dbReference type="NCBI Taxonomy" id="240176"/>
    <lineage>
        <taxon>Eukaryota</taxon>
        <taxon>Fungi</taxon>
        <taxon>Dikarya</taxon>
        <taxon>Basidiomycota</taxon>
        <taxon>Agaricomycotina</taxon>
        <taxon>Agaricomycetes</taxon>
        <taxon>Agaricomycetidae</taxon>
        <taxon>Agaricales</taxon>
        <taxon>Agaricineae</taxon>
        <taxon>Psathyrellaceae</taxon>
        <taxon>Coprinopsis</taxon>
    </lineage>
</organism>
<sequence length="366" mass="39664">MSYPVPMAALGMSSGVIIEDGSQLLQNLELGSALLNVLFTIYDVDEKIAAARTHPQGHPSTMRYGPPSSSASTSSPPSSSSSSFSSSSSPSPSYTSSSDASSASSHSSSYYSSHLASSSQSITSFEYDGGATVLTPPRPSSEEDSSFLIQSQAERLHVVLDAVSSVGNGGNGTSASTSLSPMVHLLIGAEQVFEPSLVYLLALEIYEQAAVDDHKVAHAVQDGRELPPVTRCQSLTQNERFYRVVMDGVDGLGDPEEDGTGIRRWLIGISTRKRVYRVVAALIRQADIDFHREIVAWKSQQVIPDRTYCQLLVEHPLFVTLFTMACKAYRVELRRQIAMVQMAQAAAKMKARAKYVSRGVVHRQRP</sequence>
<dbReference type="Proteomes" id="UP000001861">
    <property type="component" value="Unassembled WGS sequence"/>
</dbReference>
<dbReference type="VEuPathDB" id="FungiDB:CC1G_02088"/>
<evidence type="ECO:0000256" key="1">
    <source>
        <dbReference type="SAM" id="MobiDB-lite"/>
    </source>
</evidence>
<evidence type="ECO:0000313" key="3">
    <source>
        <dbReference type="Proteomes" id="UP000001861"/>
    </source>
</evidence>
<proteinExistence type="predicted"/>